<proteinExistence type="predicted"/>
<dbReference type="RefSeq" id="WP_181676716.1">
    <property type="nucleotide sequence ID" value="NZ_JABJVM010000008.1"/>
</dbReference>
<gene>
    <name evidence="1" type="ORF">HPK16_09415</name>
</gene>
<reference evidence="1 2" key="1">
    <citation type="submission" date="2020-08" db="EMBL/GenBank/DDBJ databases">
        <title>Listeria ohnekaius sp. nov. and Listeria portnoyii sp. nov. isolated from non-agricultural and natural environments.</title>
        <authorList>
            <person name="Weller D."/>
            <person name="Belias A.M."/>
            <person name="Liao J."/>
            <person name="Guo S."/>
            <person name="Orsi R.H."/>
            <person name="Wiedmann M."/>
        </authorList>
    </citation>
    <scope>NUCLEOTIDE SEQUENCE [LARGE SCALE GENOMIC DNA]</scope>
    <source>
        <strain evidence="1 2">FSL W9-0585</strain>
    </source>
</reference>
<organism evidence="1 2">
    <name type="scientific">Listeria rustica</name>
    <dbReference type="NCBI Taxonomy" id="2713503"/>
    <lineage>
        <taxon>Bacteria</taxon>
        <taxon>Bacillati</taxon>
        <taxon>Bacillota</taxon>
        <taxon>Bacilli</taxon>
        <taxon>Bacillales</taxon>
        <taxon>Listeriaceae</taxon>
        <taxon>Listeria</taxon>
    </lineage>
</organism>
<evidence type="ECO:0000313" key="2">
    <source>
        <dbReference type="Proteomes" id="UP000548787"/>
    </source>
</evidence>
<evidence type="ECO:0000313" key="1">
    <source>
        <dbReference type="EMBL" id="MBA3926562.1"/>
    </source>
</evidence>
<name>A0A7W1T6Z8_9LIST</name>
<keyword evidence="2" id="KW-1185">Reference proteome</keyword>
<accession>A0A7W1T6Z8</accession>
<protein>
    <submittedName>
        <fullName evidence="1">Uncharacterized protein</fullName>
    </submittedName>
</protein>
<dbReference type="Proteomes" id="UP000548787">
    <property type="component" value="Unassembled WGS sequence"/>
</dbReference>
<dbReference type="AlphaFoldDB" id="A0A7W1T6Z8"/>
<sequence length="61" mass="6997">MKAVTWRVRVGDLYFIKFGGGRRPDYTKNRSRATTFEDKERAEEVAKMLVAGELEEVGSDE</sequence>
<comment type="caution">
    <text evidence="1">The sequence shown here is derived from an EMBL/GenBank/DDBJ whole genome shotgun (WGS) entry which is preliminary data.</text>
</comment>
<dbReference type="EMBL" id="JABJVM010000008">
    <property type="protein sequence ID" value="MBA3926562.1"/>
    <property type="molecule type" value="Genomic_DNA"/>
</dbReference>